<dbReference type="InterPro" id="IPR011495">
    <property type="entry name" value="Sig_transdc_His_kin_sub2_dim/P"/>
</dbReference>
<name>A0ABX2T2W4_9PROT</name>
<keyword evidence="5" id="KW-0547">Nucleotide-binding</keyword>
<evidence type="ECO:0000256" key="3">
    <source>
        <dbReference type="ARBA" id="ARBA00022553"/>
    </source>
</evidence>
<dbReference type="Gene3D" id="3.30.450.20">
    <property type="entry name" value="PAS domain"/>
    <property type="match status" value="1"/>
</dbReference>
<evidence type="ECO:0000259" key="8">
    <source>
        <dbReference type="PROSITE" id="PS50113"/>
    </source>
</evidence>
<dbReference type="InterPro" id="IPR000700">
    <property type="entry name" value="PAS-assoc_C"/>
</dbReference>
<proteinExistence type="predicted"/>
<dbReference type="EMBL" id="JABFDB010000001">
    <property type="protein sequence ID" value="NYZ18402.1"/>
    <property type="molecule type" value="Genomic_DNA"/>
</dbReference>
<keyword evidence="6" id="KW-0418">Kinase</keyword>
<evidence type="ECO:0000256" key="2">
    <source>
        <dbReference type="ARBA" id="ARBA00012438"/>
    </source>
</evidence>
<dbReference type="Pfam" id="PF02518">
    <property type="entry name" value="HATPase_c"/>
    <property type="match status" value="1"/>
</dbReference>
<evidence type="ECO:0000256" key="7">
    <source>
        <dbReference type="ARBA" id="ARBA00022840"/>
    </source>
</evidence>
<gene>
    <name evidence="9" type="ORF">HND93_01655</name>
</gene>
<evidence type="ECO:0000256" key="5">
    <source>
        <dbReference type="ARBA" id="ARBA00022741"/>
    </source>
</evidence>
<protein>
    <recommendedName>
        <fullName evidence="2">histidine kinase</fullName>
        <ecNumber evidence="2">2.7.13.3</ecNumber>
    </recommendedName>
</protein>
<evidence type="ECO:0000256" key="4">
    <source>
        <dbReference type="ARBA" id="ARBA00022679"/>
    </source>
</evidence>
<keyword evidence="3" id="KW-0597">Phosphoprotein</keyword>
<keyword evidence="10" id="KW-1185">Reference proteome</keyword>
<keyword evidence="4" id="KW-0808">Transferase</keyword>
<evidence type="ECO:0000256" key="6">
    <source>
        <dbReference type="ARBA" id="ARBA00022777"/>
    </source>
</evidence>
<dbReference type="PROSITE" id="PS50113">
    <property type="entry name" value="PAC"/>
    <property type="match status" value="1"/>
</dbReference>
<dbReference type="SUPFAM" id="SSF55874">
    <property type="entry name" value="ATPase domain of HSP90 chaperone/DNA topoisomerase II/histidine kinase"/>
    <property type="match status" value="1"/>
</dbReference>
<dbReference type="Pfam" id="PF08448">
    <property type="entry name" value="PAS_4"/>
    <property type="match status" value="1"/>
</dbReference>
<dbReference type="Gene3D" id="3.30.565.10">
    <property type="entry name" value="Histidine kinase-like ATPase, C-terminal domain"/>
    <property type="match status" value="1"/>
</dbReference>
<comment type="caution">
    <text evidence="9">The sequence shown here is derived from an EMBL/GenBank/DDBJ whole genome shotgun (WGS) entry which is preliminary data.</text>
</comment>
<evidence type="ECO:0000256" key="1">
    <source>
        <dbReference type="ARBA" id="ARBA00000085"/>
    </source>
</evidence>
<dbReference type="PANTHER" id="PTHR41523:SF8">
    <property type="entry name" value="ETHYLENE RESPONSE SENSOR PROTEIN"/>
    <property type="match status" value="1"/>
</dbReference>
<organism evidence="9 10">
    <name type="scientific">Azospirillum oleiclasticum</name>
    <dbReference type="NCBI Taxonomy" id="2735135"/>
    <lineage>
        <taxon>Bacteria</taxon>
        <taxon>Pseudomonadati</taxon>
        <taxon>Pseudomonadota</taxon>
        <taxon>Alphaproteobacteria</taxon>
        <taxon>Rhodospirillales</taxon>
        <taxon>Azospirillaceae</taxon>
        <taxon>Azospirillum</taxon>
    </lineage>
</organism>
<dbReference type="InterPro" id="IPR013656">
    <property type="entry name" value="PAS_4"/>
</dbReference>
<evidence type="ECO:0000313" key="10">
    <source>
        <dbReference type="Proteomes" id="UP000584642"/>
    </source>
</evidence>
<dbReference type="SMART" id="SM00387">
    <property type="entry name" value="HATPase_c"/>
    <property type="match status" value="1"/>
</dbReference>
<dbReference type="InterPro" id="IPR003594">
    <property type="entry name" value="HATPase_dom"/>
</dbReference>
<dbReference type="EC" id="2.7.13.3" evidence="2"/>
<keyword evidence="7" id="KW-0067">ATP-binding</keyword>
<reference evidence="9 10" key="1">
    <citation type="submission" date="2020-05" db="EMBL/GenBank/DDBJ databases">
        <title>Azospirillum oleiclasticum sp. nov, a nitrogen-fixing and heavy crude oil-emulsifying bacterium isolated from the crude oil of Yumen Oilfield.</title>
        <authorList>
            <person name="Wu D."/>
            <person name="Cai M."/>
            <person name="Zhang X."/>
        </authorList>
    </citation>
    <scope>NUCLEOTIDE SEQUENCE [LARGE SCALE GENOMIC DNA]</scope>
    <source>
        <strain evidence="9 10">ROY-1-1-2</strain>
    </source>
</reference>
<dbReference type="Pfam" id="PF07568">
    <property type="entry name" value="HisKA_2"/>
    <property type="match status" value="1"/>
</dbReference>
<dbReference type="RefSeq" id="WP_180280148.1">
    <property type="nucleotide sequence ID" value="NZ_JABFDB010000001.1"/>
</dbReference>
<evidence type="ECO:0000313" key="9">
    <source>
        <dbReference type="EMBL" id="NYZ18402.1"/>
    </source>
</evidence>
<comment type="catalytic activity">
    <reaction evidence="1">
        <text>ATP + protein L-histidine = ADP + protein N-phospho-L-histidine.</text>
        <dbReference type="EC" id="2.7.13.3"/>
    </reaction>
</comment>
<accession>A0ABX2T2W4</accession>
<dbReference type="Proteomes" id="UP000584642">
    <property type="component" value="Unassembled WGS sequence"/>
</dbReference>
<dbReference type="InterPro" id="IPR036890">
    <property type="entry name" value="HATPase_C_sf"/>
</dbReference>
<sequence>MDIVTDGNCVAPTADVDEELTNPAIFADIVEWSPVATAVVEGADHRLVFANRAFRALAPGHQPLHRGDALAGLQNVGLPGVGWLDEVHRTGEPRRHRHVSGARDGFRVWSVECRPVTDREGRVTAIVITADDVTGKEEGRKALLDTLAEKDALLREVNHRAKNSLQLVSSLLTLQGMTAADADLRRKFQDACARIATVAQVHHRLYQTGQYHQVAFGSYLHDLAADLARSLAPGNGGCTVRVEATEATLPTDHVIPLALVVNELVSNAMKHAYGPGGAGDVLVCFEPLPGGGHRLTVADDGRGLPEGFQLGRGDTLGMKMVRALSAQVKARLTVAPNAPGTRFVIDIPA</sequence>
<dbReference type="PANTHER" id="PTHR41523">
    <property type="entry name" value="TWO-COMPONENT SYSTEM SENSOR PROTEIN"/>
    <property type="match status" value="1"/>
</dbReference>
<feature type="domain" description="PAC" evidence="8">
    <location>
        <begin position="89"/>
        <end position="145"/>
    </location>
</feature>